<keyword evidence="11" id="KW-0732">Signal</keyword>
<comment type="pathway">
    <text evidence="2">Glycolipid biosynthesis; glycosylphosphatidylinositol-anchor biosynthesis.</text>
</comment>
<evidence type="ECO:0000313" key="12">
    <source>
        <dbReference type="EMBL" id="MES1920905.1"/>
    </source>
</evidence>
<comment type="similarity">
    <text evidence="3">Belongs to the PIGX family.</text>
</comment>
<evidence type="ECO:0000256" key="8">
    <source>
        <dbReference type="ARBA" id="ARBA00023136"/>
    </source>
</evidence>
<keyword evidence="8 10" id="KW-0472">Membrane</keyword>
<evidence type="ECO:0000313" key="13">
    <source>
        <dbReference type="Proteomes" id="UP001439008"/>
    </source>
</evidence>
<name>A0ABV2AML8_9EUKA</name>
<keyword evidence="4" id="KW-0337">GPI-anchor biosynthesis</keyword>
<evidence type="ECO:0000256" key="11">
    <source>
        <dbReference type="SAM" id="SignalP"/>
    </source>
</evidence>
<evidence type="ECO:0000256" key="7">
    <source>
        <dbReference type="ARBA" id="ARBA00022989"/>
    </source>
</evidence>
<keyword evidence="7 10" id="KW-1133">Transmembrane helix</keyword>
<evidence type="ECO:0000256" key="9">
    <source>
        <dbReference type="ARBA" id="ARBA00023180"/>
    </source>
</evidence>
<feature type="signal peptide" evidence="11">
    <location>
        <begin position="1"/>
        <end position="16"/>
    </location>
</feature>
<dbReference type="InterPro" id="IPR013233">
    <property type="entry name" value="PIG-X/PBN1"/>
</dbReference>
<dbReference type="Pfam" id="PF08320">
    <property type="entry name" value="PIG-X"/>
    <property type="match status" value="1"/>
</dbReference>
<evidence type="ECO:0000256" key="1">
    <source>
        <dbReference type="ARBA" id="ARBA00004389"/>
    </source>
</evidence>
<evidence type="ECO:0000256" key="6">
    <source>
        <dbReference type="ARBA" id="ARBA00022824"/>
    </source>
</evidence>
<evidence type="ECO:0000256" key="5">
    <source>
        <dbReference type="ARBA" id="ARBA00022692"/>
    </source>
</evidence>
<reference evidence="12 13" key="1">
    <citation type="journal article" date="2024" name="BMC Biol.">
        <title>Comparative genomics of Ascetosporea gives new insight into the evolutionary basis for animal parasitism in Rhizaria.</title>
        <authorList>
            <person name="Hiltunen Thoren M."/>
            <person name="Onut-Brannstrom I."/>
            <person name="Alfjorden A."/>
            <person name="Peckova H."/>
            <person name="Swords F."/>
            <person name="Hooper C."/>
            <person name="Holzer A.S."/>
            <person name="Bass D."/>
            <person name="Burki F."/>
        </authorList>
    </citation>
    <scope>NUCLEOTIDE SEQUENCE [LARGE SCALE GENOMIC DNA]</scope>
    <source>
        <strain evidence="12">20-A016</strain>
    </source>
</reference>
<dbReference type="EMBL" id="JBDODL010000946">
    <property type="protein sequence ID" value="MES1920905.1"/>
    <property type="molecule type" value="Genomic_DNA"/>
</dbReference>
<dbReference type="PANTHER" id="PTHR28650">
    <property type="entry name" value="PHOSPHATIDYLINOSITOL-GLYCAN BIOSYNTHESIS CLASS X PROTEIN"/>
    <property type="match status" value="1"/>
</dbReference>
<evidence type="ECO:0008006" key="14">
    <source>
        <dbReference type="Google" id="ProtNLM"/>
    </source>
</evidence>
<accession>A0ABV2AML8</accession>
<proteinExistence type="inferred from homology"/>
<sequence length="210" mass="23986">MMTLFCFIVCLSGIDSLKIERKLKGSGFHRIMAIEISLSEFSKENNFGNDFEIKIKQNISKELIFDLFAFKKMAKNGKKCANFDVKIERFGAKDIEAPSFLITENSVEFSTKISRKMVRFVHSDFAKKSLKLDFPISFRYLSPSNLSFVAVKIPNPEIFVKKAKPNFQNFQVLEVLVPTGKVIDRLFVIWATFSIVILSTLIVICAIFSK</sequence>
<evidence type="ECO:0000256" key="10">
    <source>
        <dbReference type="SAM" id="Phobius"/>
    </source>
</evidence>
<protein>
    <recommendedName>
        <fullName evidence="14">Dolichyl-diphosphooligosaccharide--protein glycosyltransferase subunit 1</fullName>
    </recommendedName>
</protein>
<gene>
    <name evidence="12" type="ORF">MHBO_002519</name>
</gene>
<dbReference type="Proteomes" id="UP001439008">
    <property type="component" value="Unassembled WGS sequence"/>
</dbReference>
<keyword evidence="6" id="KW-0256">Endoplasmic reticulum</keyword>
<keyword evidence="5 10" id="KW-0812">Transmembrane</keyword>
<evidence type="ECO:0000256" key="2">
    <source>
        <dbReference type="ARBA" id="ARBA00004687"/>
    </source>
</evidence>
<evidence type="ECO:0000256" key="4">
    <source>
        <dbReference type="ARBA" id="ARBA00022502"/>
    </source>
</evidence>
<keyword evidence="9" id="KW-0325">Glycoprotein</keyword>
<keyword evidence="13" id="KW-1185">Reference proteome</keyword>
<feature type="transmembrane region" description="Helical" evidence="10">
    <location>
        <begin position="187"/>
        <end position="208"/>
    </location>
</feature>
<dbReference type="PANTHER" id="PTHR28650:SF1">
    <property type="entry name" value="PHOSPHATIDYLINOSITOL-GLYCAN BIOSYNTHESIS CLASS X PROTEIN"/>
    <property type="match status" value="1"/>
</dbReference>
<feature type="chain" id="PRO_5045493151" description="Dolichyl-diphosphooligosaccharide--protein glycosyltransferase subunit 1" evidence="11">
    <location>
        <begin position="17"/>
        <end position="210"/>
    </location>
</feature>
<comment type="subcellular location">
    <subcellularLocation>
        <location evidence="1">Endoplasmic reticulum membrane</location>
        <topology evidence="1">Single-pass membrane protein</topology>
    </subcellularLocation>
</comment>
<organism evidence="12 13">
    <name type="scientific">Bonamia ostreae</name>
    <dbReference type="NCBI Taxonomy" id="126728"/>
    <lineage>
        <taxon>Eukaryota</taxon>
        <taxon>Sar</taxon>
        <taxon>Rhizaria</taxon>
        <taxon>Endomyxa</taxon>
        <taxon>Ascetosporea</taxon>
        <taxon>Haplosporida</taxon>
        <taxon>Bonamia</taxon>
    </lineage>
</organism>
<evidence type="ECO:0000256" key="3">
    <source>
        <dbReference type="ARBA" id="ARBA00010345"/>
    </source>
</evidence>
<comment type="caution">
    <text evidence="12">The sequence shown here is derived from an EMBL/GenBank/DDBJ whole genome shotgun (WGS) entry which is preliminary data.</text>
</comment>
<dbReference type="InterPro" id="IPR040039">
    <property type="entry name" value="PIGX"/>
</dbReference>